<reference evidence="9 10" key="1">
    <citation type="journal article" date="2016" name="Nat. Commun.">
        <title>Thousands of microbial genomes shed light on interconnected biogeochemical processes in an aquifer system.</title>
        <authorList>
            <person name="Anantharaman K."/>
            <person name="Brown C.T."/>
            <person name="Hug L.A."/>
            <person name="Sharon I."/>
            <person name="Castelle C.J."/>
            <person name="Probst A.J."/>
            <person name="Thomas B.C."/>
            <person name="Singh A."/>
            <person name="Wilkins M.J."/>
            <person name="Karaoz U."/>
            <person name="Brodie E.L."/>
            <person name="Williams K.H."/>
            <person name="Hubbard S.S."/>
            <person name="Banfield J.F."/>
        </authorList>
    </citation>
    <scope>NUCLEOTIDE SEQUENCE [LARGE SCALE GENOMIC DNA]</scope>
</reference>
<keyword evidence="4 5" id="KW-0413">Isomerase</keyword>
<evidence type="ECO:0000256" key="2">
    <source>
        <dbReference type="ARBA" id="ARBA00006577"/>
    </source>
</evidence>
<protein>
    <recommendedName>
        <fullName evidence="6">Peptidyl-prolyl cis-trans isomerase</fullName>
        <ecNumber evidence="6">5.2.1.8</ecNumber>
    </recommendedName>
</protein>
<evidence type="ECO:0000259" key="8">
    <source>
        <dbReference type="PROSITE" id="PS50059"/>
    </source>
</evidence>
<dbReference type="Gene3D" id="3.10.50.40">
    <property type="match status" value="1"/>
</dbReference>
<evidence type="ECO:0000313" key="10">
    <source>
        <dbReference type="Proteomes" id="UP000176322"/>
    </source>
</evidence>
<dbReference type="EC" id="5.2.1.8" evidence="6"/>
<dbReference type="SUPFAM" id="SSF54534">
    <property type="entry name" value="FKBP-like"/>
    <property type="match status" value="1"/>
</dbReference>
<organism evidence="9 10">
    <name type="scientific">Candidatus Kaiserbacteria bacterium RIFCSPHIGHO2_01_FULL_46_22</name>
    <dbReference type="NCBI Taxonomy" id="1798475"/>
    <lineage>
        <taxon>Bacteria</taxon>
        <taxon>Candidatus Kaiseribacteriota</taxon>
    </lineage>
</organism>
<evidence type="ECO:0000256" key="5">
    <source>
        <dbReference type="PROSITE-ProRule" id="PRU00277"/>
    </source>
</evidence>
<dbReference type="FunFam" id="3.10.50.40:FF:000006">
    <property type="entry name" value="Peptidyl-prolyl cis-trans isomerase"/>
    <property type="match status" value="1"/>
</dbReference>
<evidence type="ECO:0000256" key="3">
    <source>
        <dbReference type="ARBA" id="ARBA00023110"/>
    </source>
</evidence>
<comment type="similarity">
    <text evidence="2 6">Belongs to the FKBP-type PPIase family.</text>
</comment>
<keyword evidence="7" id="KW-0812">Transmembrane</keyword>
<evidence type="ECO:0000313" key="9">
    <source>
        <dbReference type="EMBL" id="OGG41805.1"/>
    </source>
</evidence>
<keyword evidence="7" id="KW-1133">Transmembrane helix</keyword>
<dbReference type="GO" id="GO:0003755">
    <property type="term" value="F:peptidyl-prolyl cis-trans isomerase activity"/>
    <property type="evidence" value="ECO:0007669"/>
    <property type="project" value="UniProtKB-UniRule"/>
</dbReference>
<name>A0A1F6BXW3_9BACT</name>
<sequence>MLKLNKYEAAGIGLSIGAMALALFVMRFDGTLENQVALIDRLFAENQTAGVVFSEGGVEGAPAALASAMSGNRVAKLVVTDVKIGSGDAVAKGDTVEVNFIGTLQNGQEFDNTYKKGETFTFTVGDEKVIKGWEEGVVGMQLGGQRILVIPSEMAYGSEGYGQIPGNATVVYAIELVSIK</sequence>
<evidence type="ECO:0000256" key="6">
    <source>
        <dbReference type="RuleBase" id="RU003915"/>
    </source>
</evidence>
<comment type="caution">
    <text evidence="9">The sequence shown here is derived from an EMBL/GenBank/DDBJ whole genome shotgun (WGS) entry which is preliminary data.</text>
</comment>
<gene>
    <name evidence="9" type="ORF">A2837_01155</name>
</gene>
<keyword evidence="7" id="KW-0472">Membrane</keyword>
<dbReference type="Pfam" id="PF00254">
    <property type="entry name" value="FKBP_C"/>
    <property type="match status" value="1"/>
</dbReference>
<comment type="catalytic activity">
    <reaction evidence="1 5 6">
        <text>[protein]-peptidylproline (omega=180) = [protein]-peptidylproline (omega=0)</text>
        <dbReference type="Rhea" id="RHEA:16237"/>
        <dbReference type="Rhea" id="RHEA-COMP:10747"/>
        <dbReference type="Rhea" id="RHEA-COMP:10748"/>
        <dbReference type="ChEBI" id="CHEBI:83833"/>
        <dbReference type="ChEBI" id="CHEBI:83834"/>
        <dbReference type="EC" id="5.2.1.8"/>
    </reaction>
</comment>
<accession>A0A1F6BXW3</accession>
<dbReference type="PROSITE" id="PS50059">
    <property type="entry name" value="FKBP_PPIASE"/>
    <property type="match status" value="1"/>
</dbReference>
<dbReference type="InterPro" id="IPR046357">
    <property type="entry name" value="PPIase_dom_sf"/>
</dbReference>
<dbReference type="PANTHER" id="PTHR43811:SF19">
    <property type="entry name" value="39 KDA FK506-BINDING NUCLEAR PROTEIN"/>
    <property type="match status" value="1"/>
</dbReference>
<evidence type="ECO:0000256" key="1">
    <source>
        <dbReference type="ARBA" id="ARBA00000971"/>
    </source>
</evidence>
<keyword evidence="3 5" id="KW-0697">Rotamase</keyword>
<dbReference type="EMBL" id="MFKO01000002">
    <property type="protein sequence ID" value="OGG41805.1"/>
    <property type="molecule type" value="Genomic_DNA"/>
</dbReference>
<proteinExistence type="inferred from homology"/>
<dbReference type="InterPro" id="IPR001179">
    <property type="entry name" value="PPIase_FKBP_dom"/>
</dbReference>
<evidence type="ECO:0000256" key="4">
    <source>
        <dbReference type="ARBA" id="ARBA00023235"/>
    </source>
</evidence>
<dbReference type="Proteomes" id="UP000176322">
    <property type="component" value="Unassembled WGS sequence"/>
</dbReference>
<dbReference type="AlphaFoldDB" id="A0A1F6BXW3"/>
<evidence type="ECO:0000256" key="7">
    <source>
        <dbReference type="SAM" id="Phobius"/>
    </source>
</evidence>
<dbReference type="STRING" id="1798475.A2837_01155"/>
<feature type="transmembrane region" description="Helical" evidence="7">
    <location>
        <begin position="7"/>
        <end position="26"/>
    </location>
</feature>
<feature type="domain" description="PPIase FKBP-type" evidence="8">
    <location>
        <begin position="93"/>
        <end position="180"/>
    </location>
</feature>
<dbReference type="PANTHER" id="PTHR43811">
    <property type="entry name" value="FKBP-TYPE PEPTIDYL-PROLYL CIS-TRANS ISOMERASE FKPA"/>
    <property type="match status" value="1"/>
</dbReference>